<evidence type="ECO:0000259" key="1">
    <source>
        <dbReference type="Pfam" id="PF01345"/>
    </source>
</evidence>
<dbReference type="EMBL" id="CP017253">
    <property type="protein sequence ID" value="AOR24023.1"/>
    <property type="molecule type" value="Genomic_DNA"/>
</dbReference>
<dbReference type="InterPro" id="IPR001434">
    <property type="entry name" value="OmcB-like_DUF11"/>
</dbReference>
<dbReference type="KEGG" id="ctae:BGI42_09900"/>
<sequence>MENDFDNTIQQNKVIENDLNLKNNIDLDNLINIQLKSSNIDIGLGQMFTYIIEIENNSDCELIDVNVAQKIEKKLRLCDITMGSIKLKTVDSYNEFITFYIDKIKARDTKIIEVIVEVISANDKENILSEIKLEGKYRENKQENNIIANSNTCLVNLIKPELIIRKKSLVVEAIVGDIVKFKILAENEGNVDLDNIIIRDILKPELKFLDNTIKINGLSEPNESILSGINIGLLKVGCTKEITFDAEIISRPKSGIVTNVSIGQYQYSIPGEDKLREGNAVSNENSILIQLASIMITKKCNKDNISLGDEITYIINLENDGTLEVENIVVKEEIEESLTLIDGKFNIDNQVVNNIDLSKGILIGNLKVGEKRIIGYSVKYDKASSYGRIINTTKVNFDYKQSTGLVFRGKEIENKLEVTSTISTFKYLSRSEKIYKEKDKPFIGEVDNVSADIDILEYHIVKTIEGKSNEGQKLTGYKIVLQGIIKEVIEYSSDECNRSIYITNEHIPFSTFIVLPDNFKIGSKINIDYSIEDISFERRNKVSVYTNICLLFVAKIRPYISIKS</sequence>
<organism evidence="2 3">
    <name type="scientific">Clostridium taeniosporum</name>
    <dbReference type="NCBI Taxonomy" id="394958"/>
    <lineage>
        <taxon>Bacteria</taxon>
        <taxon>Bacillati</taxon>
        <taxon>Bacillota</taxon>
        <taxon>Clostridia</taxon>
        <taxon>Eubacteriales</taxon>
        <taxon>Clostridiaceae</taxon>
        <taxon>Clostridium</taxon>
    </lineage>
</organism>
<dbReference type="NCBIfam" id="TIGR01451">
    <property type="entry name" value="B_ant_repeat"/>
    <property type="match status" value="2"/>
</dbReference>
<dbReference type="PANTHER" id="PTHR34819">
    <property type="entry name" value="LARGE CYSTEINE-RICH PERIPLASMIC PROTEIN OMCB"/>
    <property type="match status" value="1"/>
</dbReference>
<feature type="domain" description="DUF11" evidence="1">
    <location>
        <begin position="163"/>
        <end position="260"/>
    </location>
</feature>
<dbReference type="InterPro" id="IPR047589">
    <property type="entry name" value="DUF11_rpt"/>
</dbReference>
<dbReference type="AlphaFoldDB" id="A0A1D7XKZ6"/>
<protein>
    <recommendedName>
        <fullName evidence="1">DUF11 domain-containing protein</fullName>
    </recommendedName>
</protein>
<dbReference type="Proteomes" id="UP000094652">
    <property type="component" value="Chromosome"/>
</dbReference>
<dbReference type="Pfam" id="PF01345">
    <property type="entry name" value="DUF11"/>
    <property type="match status" value="2"/>
</dbReference>
<dbReference type="InterPro" id="IPR051172">
    <property type="entry name" value="Chlamydia_OmcB"/>
</dbReference>
<dbReference type="STRING" id="394958.BGI42_09900"/>
<feature type="domain" description="DUF11" evidence="1">
    <location>
        <begin position="294"/>
        <end position="396"/>
    </location>
</feature>
<evidence type="ECO:0000313" key="2">
    <source>
        <dbReference type="EMBL" id="AOR24023.1"/>
    </source>
</evidence>
<name>A0A1D7XKZ6_9CLOT</name>
<proteinExistence type="predicted"/>
<accession>A0A1D7XKZ6</accession>
<dbReference type="PANTHER" id="PTHR34819:SF3">
    <property type="entry name" value="CELL SURFACE PROTEIN"/>
    <property type="match status" value="1"/>
</dbReference>
<keyword evidence="3" id="KW-1185">Reference proteome</keyword>
<dbReference type="OrthoDB" id="1938518at2"/>
<reference evidence="3" key="1">
    <citation type="submission" date="2016-09" db="EMBL/GenBank/DDBJ databases">
        <title>Genomics of Clostridium taeniosporum, an organism which forms endospores with ribbon-like appendages.</title>
        <authorList>
            <person name="Walker J.R."/>
        </authorList>
    </citation>
    <scope>NUCLEOTIDE SEQUENCE [LARGE SCALE GENOMIC DNA]</scope>
    <source>
        <strain evidence="3">1/k</strain>
    </source>
</reference>
<evidence type="ECO:0000313" key="3">
    <source>
        <dbReference type="Proteomes" id="UP000094652"/>
    </source>
</evidence>
<gene>
    <name evidence="2" type="ORF">BGI42_09900</name>
</gene>
<dbReference type="RefSeq" id="WP_069680162.1">
    <property type="nucleotide sequence ID" value="NZ_CP017253.2"/>
</dbReference>